<evidence type="ECO:0008006" key="5">
    <source>
        <dbReference type="Google" id="ProtNLM"/>
    </source>
</evidence>
<reference evidence="4" key="1">
    <citation type="submission" date="2016-04" db="EMBL/GenBank/DDBJ databases">
        <authorList>
            <person name="Lyu Z."/>
            <person name="Lyu W."/>
        </authorList>
    </citation>
    <scope>NUCLEOTIDE SEQUENCE [LARGE SCALE GENOMIC DNA]</scope>
    <source>
        <strain evidence="4">C44</strain>
    </source>
</reference>
<dbReference type="EMBL" id="LWSG01000023">
    <property type="protein sequence ID" value="OAS85092.1"/>
    <property type="molecule type" value="Genomic_DNA"/>
</dbReference>
<dbReference type="RefSeq" id="WP_066334920.1">
    <property type="nucleotide sequence ID" value="NZ_LWSG01000023.1"/>
</dbReference>
<evidence type="ECO:0000313" key="4">
    <source>
        <dbReference type="Proteomes" id="UP000078534"/>
    </source>
</evidence>
<dbReference type="Proteomes" id="UP000078534">
    <property type="component" value="Unassembled WGS sequence"/>
</dbReference>
<evidence type="ECO:0000313" key="3">
    <source>
        <dbReference type="EMBL" id="OAS85092.1"/>
    </source>
</evidence>
<gene>
    <name evidence="3" type="ORF">A6K24_06165</name>
</gene>
<proteinExistence type="predicted"/>
<feature type="domain" description="MrpR C-terminal catalytic" evidence="2">
    <location>
        <begin position="113"/>
        <end position="318"/>
    </location>
</feature>
<dbReference type="InterPro" id="IPR011010">
    <property type="entry name" value="DNA_brk_join_enz"/>
</dbReference>
<evidence type="ECO:0000259" key="2">
    <source>
        <dbReference type="Pfam" id="PF22823"/>
    </source>
</evidence>
<comment type="caution">
    <text evidence="3">The sequence shown here is derived from an EMBL/GenBank/DDBJ whole genome shotgun (WGS) entry which is preliminary data.</text>
</comment>
<organism evidence="3 4">
    <name type="scientific">Metabacillus litoralis</name>
    <dbReference type="NCBI Taxonomy" id="152268"/>
    <lineage>
        <taxon>Bacteria</taxon>
        <taxon>Bacillati</taxon>
        <taxon>Bacillota</taxon>
        <taxon>Bacilli</taxon>
        <taxon>Bacillales</taxon>
        <taxon>Bacillaceae</taxon>
        <taxon>Metabacillus</taxon>
    </lineage>
</organism>
<dbReference type="GO" id="GO:0003677">
    <property type="term" value="F:DNA binding"/>
    <property type="evidence" value="ECO:0007669"/>
    <property type="project" value="InterPro"/>
</dbReference>
<keyword evidence="4" id="KW-1185">Reference proteome</keyword>
<sequence length="321" mass="38001">MQKLHFYNEEIKQEFLEKYSDETKRTYSSLFRKVSEHEIFADKDLFDFNFKQLEMLMKRLDFNNANGAKTYGRIISSYLNWAIEKGLRKEENPLKNIGNEWFEESVNEIKLFISEEELIKFENKLVNFQDKVILRLIFEGVGGFQLTELTNLTINDLNGNILHLNDNKHGERFLTVSDRAINFIKAASKELEYYTRNGNSTSKRTVSPLVENEYVIKSTINKNVINIKAVDRHQIYRRLSMIEEIFSLKDFNAKSYEKSGMIKMGKDLYLEYGKLEDEELQKIAERFNVKKIKIAGEYKYNYLTLKEFVNIENVKNLYNID</sequence>
<protein>
    <recommendedName>
        <fullName evidence="5">Core-binding (CB) domain-containing protein</fullName>
    </recommendedName>
</protein>
<name>A0A179SXR4_9BACI</name>
<evidence type="ECO:0000259" key="1">
    <source>
        <dbReference type="Pfam" id="PF22822"/>
    </source>
</evidence>
<dbReference type="AlphaFoldDB" id="A0A179SXR4"/>
<dbReference type="Pfam" id="PF22822">
    <property type="entry name" value="MrpR_N_CB"/>
    <property type="match status" value="1"/>
</dbReference>
<dbReference type="InterPro" id="IPR055008">
    <property type="entry name" value="MrpR_C_cat"/>
</dbReference>
<dbReference type="InterPro" id="IPR055009">
    <property type="entry name" value="MrpR_N_CB"/>
</dbReference>
<accession>A0A179SXR4</accession>
<dbReference type="SUPFAM" id="SSF56349">
    <property type="entry name" value="DNA breaking-rejoining enzymes"/>
    <property type="match status" value="1"/>
</dbReference>
<dbReference type="OrthoDB" id="2086953at2"/>
<dbReference type="Pfam" id="PF22823">
    <property type="entry name" value="MrpR_C_cat"/>
    <property type="match status" value="1"/>
</dbReference>
<feature type="domain" description="MrpR N-terminal core-binding" evidence="1">
    <location>
        <begin position="6"/>
        <end position="84"/>
    </location>
</feature>